<name>A0A4D9CRH2_9STRA</name>
<dbReference type="InterPro" id="IPR050257">
    <property type="entry name" value="eL8/uL1-like"/>
</dbReference>
<dbReference type="InterPro" id="IPR028364">
    <property type="entry name" value="Ribosomal_uL1/biogenesis"/>
</dbReference>
<dbReference type="Gene3D" id="3.30.190.20">
    <property type="match status" value="1"/>
</dbReference>
<dbReference type="GO" id="GO:0003723">
    <property type="term" value="F:RNA binding"/>
    <property type="evidence" value="ECO:0007669"/>
    <property type="project" value="InterPro"/>
</dbReference>
<keyword evidence="2" id="KW-1185">Reference proteome</keyword>
<evidence type="ECO:0000313" key="2">
    <source>
        <dbReference type="Proteomes" id="UP000355283"/>
    </source>
</evidence>
<comment type="caution">
    <text evidence="1">The sequence shown here is derived from an EMBL/GenBank/DDBJ whole genome shotgun (WGS) entry which is preliminary data.</text>
</comment>
<dbReference type="Proteomes" id="UP000355283">
    <property type="component" value="Unassembled WGS sequence"/>
</dbReference>
<dbReference type="PANTHER" id="PTHR23105">
    <property type="entry name" value="RIBOSOMAL PROTEIN L7AE FAMILY MEMBER"/>
    <property type="match status" value="1"/>
</dbReference>
<gene>
    <name evidence="1" type="ORF">NSK_007533</name>
</gene>
<dbReference type="SUPFAM" id="SSF56808">
    <property type="entry name" value="Ribosomal protein L1"/>
    <property type="match status" value="1"/>
</dbReference>
<dbReference type="OrthoDB" id="2449818at2759"/>
<sequence>MSKLNAELLAQCVDDLLAYSQGKTITHDGAEKKGKIRNFNETVELQIALKNYDPQRDKRFSGVFKLPVVPKPNMTLAVLGNAAHCEEAEKLGVDKYTVDDMKKWNKNKKIIKKFTKKYNAFLASDSLIKQIPRLLGPSLTKFAVGYGMDLDEHYRDLEHLCLLSPHGIRKHLDGR</sequence>
<dbReference type="InterPro" id="IPR029057">
    <property type="entry name" value="PRTase-like"/>
</dbReference>
<organism evidence="1 2">
    <name type="scientific">Nannochloropsis salina CCMP1776</name>
    <dbReference type="NCBI Taxonomy" id="1027361"/>
    <lineage>
        <taxon>Eukaryota</taxon>
        <taxon>Sar</taxon>
        <taxon>Stramenopiles</taxon>
        <taxon>Ochrophyta</taxon>
        <taxon>Eustigmatophyceae</taxon>
        <taxon>Eustigmatales</taxon>
        <taxon>Monodopsidaceae</taxon>
        <taxon>Microchloropsis</taxon>
        <taxon>Microchloropsis salina</taxon>
    </lineage>
</organism>
<evidence type="ECO:0008006" key="3">
    <source>
        <dbReference type="Google" id="ProtNLM"/>
    </source>
</evidence>
<accession>A0A4D9CRH2</accession>
<dbReference type="InterPro" id="IPR023674">
    <property type="entry name" value="Ribosomal_uL1-like"/>
</dbReference>
<reference evidence="1 2" key="1">
    <citation type="submission" date="2019-01" db="EMBL/GenBank/DDBJ databases">
        <title>Nuclear Genome Assembly of the Microalgal Biofuel strain Nannochloropsis salina CCMP1776.</title>
        <authorList>
            <person name="Hovde B."/>
        </authorList>
    </citation>
    <scope>NUCLEOTIDE SEQUENCE [LARGE SCALE GENOMIC DNA]</scope>
    <source>
        <strain evidence="1 2">CCMP1776</strain>
    </source>
</reference>
<dbReference type="EMBL" id="SDOX01000142">
    <property type="protein sequence ID" value="TFJ81144.1"/>
    <property type="molecule type" value="Genomic_DNA"/>
</dbReference>
<proteinExistence type="predicted"/>
<protein>
    <recommendedName>
        <fullName evidence="3">Ribosomal protein</fullName>
    </recommendedName>
</protein>
<dbReference type="Gene3D" id="3.40.50.2020">
    <property type="match status" value="1"/>
</dbReference>
<evidence type="ECO:0000313" key="1">
    <source>
        <dbReference type="EMBL" id="TFJ81144.1"/>
    </source>
</evidence>
<dbReference type="AlphaFoldDB" id="A0A4D9CRH2"/>
<dbReference type="Pfam" id="PF00687">
    <property type="entry name" value="Ribosomal_L1"/>
    <property type="match status" value="1"/>
</dbReference>
<dbReference type="CDD" id="cd00403">
    <property type="entry name" value="Ribosomal_L1"/>
    <property type="match status" value="1"/>
</dbReference>